<dbReference type="InterPro" id="IPR001650">
    <property type="entry name" value="Helicase_C-like"/>
</dbReference>
<keyword evidence="5" id="KW-1185">Reference proteome</keyword>
<dbReference type="GO" id="GO:0005524">
    <property type="term" value="F:ATP binding"/>
    <property type="evidence" value="ECO:0007669"/>
    <property type="project" value="InterPro"/>
</dbReference>
<dbReference type="PANTHER" id="PTHR45766:SF6">
    <property type="entry name" value="SWI_SNF-RELATED MATRIX-ASSOCIATED ACTIN-DEPENDENT REGULATOR OF CHROMATIN SUBFAMILY A-LIKE PROTEIN 1"/>
    <property type="match status" value="1"/>
</dbReference>
<dbReference type="Proteomes" id="UP000005801">
    <property type="component" value="Unassembled WGS sequence"/>
</dbReference>
<evidence type="ECO:0000313" key="4">
    <source>
        <dbReference type="EMBL" id="EDM81673.1"/>
    </source>
</evidence>
<dbReference type="Pfam" id="PF00176">
    <property type="entry name" value="SNF2-rel_dom"/>
    <property type="match status" value="1"/>
</dbReference>
<protein>
    <recommendedName>
        <fullName evidence="6">Helicase domain protein</fullName>
    </recommendedName>
</protein>
<feature type="domain" description="Helicase C-terminal" evidence="3">
    <location>
        <begin position="600"/>
        <end position="761"/>
    </location>
</feature>
<evidence type="ECO:0000259" key="2">
    <source>
        <dbReference type="PROSITE" id="PS51192"/>
    </source>
</evidence>
<dbReference type="AlphaFoldDB" id="A6FXT5"/>
<dbReference type="InterPro" id="IPR049730">
    <property type="entry name" value="SNF2/RAD54-like_C"/>
</dbReference>
<dbReference type="Gene3D" id="3.40.50.10810">
    <property type="entry name" value="Tandem AAA-ATPase domain"/>
    <property type="match status" value="2"/>
</dbReference>
<name>A6FXT5_9BACT</name>
<dbReference type="PROSITE" id="PS51192">
    <property type="entry name" value="HELICASE_ATP_BIND_1"/>
    <property type="match status" value="1"/>
</dbReference>
<dbReference type="InterPro" id="IPR027417">
    <property type="entry name" value="P-loop_NTPase"/>
</dbReference>
<dbReference type="EMBL" id="ABCS01000002">
    <property type="protein sequence ID" value="EDM81673.1"/>
    <property type="molecule type" value="Genomic_DNA"/>
</dbReference>
<dbReference type="SMART" id="SM00490">
    <property type="entry name" value="HELICc"/>
    <property type="match status" value="1"/>
</dbReference>
<feature type="domain" description="Helicase ATP-binding" evidence="2">
    <location>
        <begin position="231"/>
        <end position="371"/>
    </location>
</feature>
<evidence type="ECO:0008006" key="6">
    <source>
        <dbReference type="Google" id="ProtNLM"/>
    </source>
</evidence>
<dbReference type="GO" id="GO:0016787">
    <property type="term" value="F:hydrolase activity"/>
    <property type="evidence" value="ECO:0007669"/>
    <property type="project" value="UniProtKB-KW"/>
</dbReference>
<comment type="caution">
    <text evidence="4">The sequence shown here is derived from an EMBL/GenBank/DDBJ whole genome shotgun (WGS) entry which is preliminary data.</text>
</comment>
<dbReference type="eggNOG" id="COG0553">
    <property type="taxonomic scope" value="Bacteria"/>
</dbReference>
<dbReference type="InterPro" id="IPR000330">
    <property type="entry name" value="SNF2_N"/>
</dbReference>
<organism evidence="4 5">
    <name type="scientific">Plesiocystis pacifica SIR-1</name>
    <dbReference type="NCBI Taxonomy" id="391625"/>
    <lineage>
        <taxon>Bacteria</taxon>
        <taxon>Pseudomonadati</taxon>
        <taxon>Myxococcota</taxon>
        <taxon>Polyangia</taxon>
        <taxon>Nannocystales</taxon>
        <taxon>Nannocystaceae</taxon>
        <taxon>Plesiocystis</taxon>
    </lineage>
</organism>
<proteinExistence type="predicted"/>
<dbReference type="SUPFAM" id="SSF52540">
    <property type="entry name" value="P-loop containing nucleoside triphosphate hydrolases"/>
    <property type="match status" value="2"/>
</dbReference>
<dbReference type="InterPro" id="IPR014001">
    <property type="entry name" value="Helicase_ATP-bd"/>
</dbReference>
<sequence length="1003" mass="114338">MSSQDSSLRQLVAPGELRADLFEILGKPSPTDILVAAPGLALPYPGSQLIVENPGKRLPREASHAHRAAVLEQFARGIDRLPQTATWEELLRAWASSIAAGEVRVRQVQRHPLHSRLLSLPDRSIIPQAPLSSTTHALERELSVELRGNEHIRARAWFARHFDDAAPLEEEVLACLEESWAGEYCTPRDIYYFTLARYFRSFVEGMNLEDDDNPLLAHLTAFQKSAYDYAKMILRRYGGVFLADVVGLGKTYIGLALLSHLKRRYGERAVVIAPPSVCPAWEQLSHDLDINLKTISIGKLEELDDYTDREVVVIDESHNFRNSGTLRYETLQKWLRPDEGASHRKILLLSATPQNNRPEDIKNQIALFPDNYTKLPFEDRDAWFREVAMGRASLRDLLQHIVVRRTRRDIARSYPDAKLRVRIAPGQYEERPLEFPTRLSGEEQCLRYSLDSTYGQQFYSELLEAIRTMRYPLQGVGRYLSEDNEGDPRVSDLRRGATSVRGLFKVLLLKRLESSIEALHTTLVRLDAKLAHGQAQVEGGHVPLPPRVRTSEEADADAPSSLPIDLFDADKLLEDILADKQVVSSLVHQVKILKIRRDEKFERLVDYLNQRPPTQHKTIIFTQFADTAHYLRNKLGELFGRTEVVTGASSGIIRLARRFAPVANRVRKRDPDTEIDLLISTDTLSEGVNLQDADTLINYDLHWNPTRLIQRAGRIDRLGSKHDEIHICGFVPQRELEADLGLLQILQRRIREFVEVFGEDNNILPGHERPDIDQMQAAYTGAALDSADASDDLDGLSRHSDELIRLREAEPDYFAQIVNMRPGRRAVSQTGPSVVATHCGWYWEFWSPRGPAELERVGTSEAFELLRRHSEAGEAPMLEPAADESDLVERARDEFELLVELFRQRRLEPQLSKLELYVLDRLGQYRKKCPEPKRPLLERIERWVKRGSAQLVIRKQARLWRKHKLAPAVVFEEARLLMARFPPQDEDLGEPEVIGTVFGRPSS</sequence>
<evidence type="ECO:0000256" key="1">
    <source>
        <dbReference type="ARBA" id="ARBA00022801"/>
    </source>
</evidence>
<accession>A6FXT5</accession>
<dbReference type="PROSITE" id="PS51194">
    <property type="entry name" value="HELICASE_CTER"/>
    <property type="match status" value="1"/>
</dbReference>
<reference evidence="4 5" key="1">
    <citation type="submission" date="2007-06" db="EMBL/GenBank/DDBJ databases">
        <authorList>
            <person name="Shimkets L."/>
            <person name="Ferriera S."/>
            <person name="Johnson J."/>
            <person name="Kravitz S."/>
            <person name="Beeson K."/>
            <person name="Sutton G."/>
            <person name="Rogers Y.-H."/>
            <person name="Friedman R."/>
            <person name="Frazier M."/>
            <person name="Venter J.C."/>
        </authorList>
    </citation>
    <scope>NUCLEOTIDE SEQUENCE [LARGE SCALE GENOMIC DNA]</scope>
    <source>
        <strain evidence="4 5">SIR-1</strain>
    </source>
</reference>
<dbReference type="STRING" id="391625.PPSIR1_22189"/>
<dbReference type="CDD" id="cd18793">
    <property type="entry name" value="SF2_C_SNF"/>
    <property type="match status" value="1"/>
</dbReference>
<dbReference type="Pfam" id="PF00271">
    <property type="entry name" value="Helicase_C"/>
    <property type="match status" value="1"/>
</dbReference>
<dbReference type="InterPro" id="IPR038718">
    <property type="entry name" value="SNF2-like_sf"/>
</dbReference>
<dbReference type="Gene3D" id="3.40.50.300">
    <property type="entry name" value="P-loop containing nucleotide triphosphate hydrolases"/>
    <property type="match status" value="1"/>
</dbReference>
<keyword evidence="1" id="KW-0378">Hydrolase</keyword>
<evidence type="ECO:0000313" key="5">
    <source>
        <dbReference type="Proteomes" id="UP000005801"/>
    </source>
</evidence>
<dbReference type="SMART" id="SM00487">
    <property type="entry name" value="DEXDc"/>
    <property type="match status" value="1"/>
</dbReference>
<dbReference type="PANTHER" id="PTHR45766">
    <property type="entry name" value="DNA ANNEALING HELICASE AND ENDONUCLEASE ZRANB3 FAMILY MEMBER"/>
    <property type="match status" value="1"/>
</dbReference>
<gene>
    <name evidence="4" type="ORF">PPSIR1_22189</name>
</gene>
<dbReference type="OrthoDB" id="18878at2"/>
<evidence type="ECO:0000259" key="3">
    <source>
        <dbReference type="PROSITE" id="PS51194"/>
    </source>
</evidence>